<proteinExistence type="predicted"/>
<protein>
    <submittedName>
        <fullName evidence="2">Uncharacterized protein</fullName>
    </submittedName>
</protein>
<dbReference type="RefSeq" id="WP_111506294.1">
    <property type="nucleotide sequence ID" value="NZ_QKYN01000130.1"/>
</dbReference>
<keyword evidence="1" id="KW-0812">Transmembrane</keyword>
<evidence type="ECO:0000313" key="2">
    <source>
        <dbReference type="EMBL" id="RAG81954.1"/>
    </source>
</evidence>
<keyword evidence="1" id="KW-0472">Membrane</keyword>
<dbReference type="Proteomes" id="UP000248889">
    <property type="component" value="Unassembled WGS sequence"/>
</dbReference>
<comment type="caution">
    <text evidence="2">The sequence shown here is derived from an EMBL/GenBank/DDBJ whole genome shotgun (WGS) entry which is preliminary data.</text>
</comment>
<dbReference type="EMBL" id="QKYN01000130">
    <property type="protein sequence ID" value="RAG81954.1"/>
    <property type="molecule type" value="Genomic_DNA"/>
</dbReference>
<evidence type="ECO:0000256" key="1">
    <source>
        <dbReference type="SAM" id="Phobius"/>
    </source>
</evidence>
<dbReference type="AlphaFoldDB" id="A0A2X0IAI2"/>
<organism evidence="2 3">
    <name type="scientific">Streptacidiphilus pinicola</name>
    <dbReference type="NCBI Taxonomy" id="2219663"/>
    <lineage>
        <taxon>Bacteria</taxon>
        <taxon>Bacillati</taxon>
        <taxon>Actinomycetota</taxon>
        <taxon>Actinomycetes</taxon>
        <taxon>Kitasatosporales</taxon>
        <taxon>Streptomycetaceae</taxon>
        <taxon>Streptacidiphilus</taxon>
    </lineage>
</organism>
<reference evidence="2 3" key="1">
    <citation type="submission" date="2018-06" db="EMBL/GenBank/DDBJ databases">
        <title>Streptacidiphilus pinicola sp. nov., isolated from pine grove soil.</title>
        <authorList>
            <person name="Roh S.G."/>
            <person name="Park S."/>
            <person name="Kim M.-K."/>
            <person name="Yun B.-R."/>
            <person name="Park J."/>
            <person name="Kim M.J."/>
            <person name="Kim Y.S."/>
            <person name="Kim S.B."/>
        </authorList>
    </citation>
    <scope>NUCLEOTIDE SEQUENCE [LARGE SCALE GENOMIC DNA]</scope>
    <source>
        <strain evidence="2 3">MMS16-CNU450</strain>
    </source>
</reference>
<accession>A0A2X0IAI2</accession>
<feature type="transmembrane region" description="Helical" evidence="1">
    <location>
        <begin position="27"/>
        <end position="46"/>
    </location>
</feature>
<keyword evidence="1" id="KW-1133">Transmembrane helix</keyword>
<sequence>MTVRSVLFWSGLLIAAAGVPDREVPLLVAGFGMVAVAVVIALLGFVREVARWWRYDWRDDAPATVDSIRDQARDVELEYPLDEEQ</sequence>
<evidence type="ECO:0000313" key="3">
    <source>
        <dbReference type="Proteomes" id="UP000248889"/>
    </source>
</evidence>
<name>A0A2X0IAI2_9ACTN</name>
<gene>
    <name evidence="2" type="ORF">DN069_29990</name>
</gene>
<keyword evidence="3" id="KW-1185">Reference proteome</keyword>